<dbReference type="Pfam" id="PF18962">
    <property type="entry name" value="Por_Secre_tail"/>
    <property type="match status" value="1"/>
</dbReference>
<accession>A0ABW5CXL6</accession>
<comment type="caution">
    <text evidence="2">The sequence shown here is derived from an EMBL/GenBank/DDBJ whole genome shotgun (WGS) entry which is preliminary data.</text>
</comment>
<dbReference type="Proteomes" id="UP001597374">
    <property type="component" value="Unassembled WGS sequence"/>
</dbReference>
<dbReference type="EMBL" id="JBHUIM010000002">
    <property type="protein sequence ID" value="MFD2247161.1"/>
    <property type="molecule type" value="Genomic_DNA"/>
</dbReference>
<name>A0ABW5CXL6_9BACT</name>
<evidence type="ECO:0000313" key="3">
    <source>
        <dbReference type="Proteomes" id="UP001597374"/>
    </source>
</evidence>
<dbReference type="SUPFAM" id="SSF89372">
    <property type="entry name" value="Fucose-specific lectin"/>
    <property type="match status" value="1"/>
</dbReference>
<gene>
    <name evidence="2" type="ORF">ACFSKP_12900</name>
</gene>
<dbReference type="NCBIfam" id="TIGR04183">
    <property type="entry name" value="Por_Secre_tail"/>
    <property type="match status" value="1"/>
</dbReference>
<evidence type="ECO:0000259" key="1">
    <source>
        <dbReference type="Pfam" id="PF18962"/>
    </source>
</evidence>
<protein>
    <submittedName>
        <fullName evidence="2">T9SS type A sorting domain-containing protein</fullName>
    </submittedName>
</protein>
<organism evidence="2 3">
    <name type="scientific">Pontibacter ruber</name>
    <dbReference type="NCBI Taxonomy" id="1343895"/>
    <lineage>
        <taxon>Bacteria</taxon>
        <taxon>Pseudomonadati</taxon>
        <taxon>Bacteroidota</taxon>
        <taxon>Cytophagia</taxon>
        <taxon>Cytophagales</taxon>
        <taxon>Hymenobacteraceae</taxon>
        <taxon>Pontibacter</taxon>
    </lineage>
</organism>
<keyword evidence="3" id="KW-1185">Reference proteome</keyword>
<dbReference type="InterPro" id="IPR013783">
    <property type="entry name" value="Ig-like_fold"/>
</dbReference>
<sequence length="536" mass="58959">MPVSTGTGEKPQSKVWKHAGRYWCVLPNSSGTHLWRLEGTSWTPVLKLSSRTTTKADCKLVGNLAHILLFQGASSQFVSVEYLSTSATYQLWSKRTSTVGLNLEKGVETATIDMDGTGRMWLASDGSTTIQVRYSDVPYHTWSSPITLASDVSTDDIGTVIAMPGKIGVLWSNQTTRRFGFRTHRDGEDPGEWTEDEVPASQSALNVGAGMADDHLNMAVAADGTLYCAVKTSYDNSRYPEIALLVRQPSGEWDDLYEVSKKGTRPIVELDEKNDKVIVIYTAGDTGGDILYRESMLSSITFSSQMILMSGGAYNNSTSTKDNFSEDVVILASTSKEAVGVLASNKLEPLPVELFSFEAKLVNDDVVLKWITASEKNNEYFSIEASTDGHNFISIGTVPGNGTTQVQSRYTFTDKDIFHYNAAQVYYRLRQVDYSGEATLSPVRFVQSPALAKGLSLQVFPNPFKYDLQVQIGTDKAEPASLTLYNAQGKVLLSQQPLLKVGQNHILLNELPLAQGIYFLSVRTASQQRVVKLVRE</sequence>
<reference evidence="3" key="1">
    <citation type="journal article" date="2019" name="Int. J. Syst. Evol. Microbiol.">
        <title>The Global Catalogue of Microorganisms (GCM) 10K type strain sequencing project: providing services to taxonomists for standard genome sequencing and annotation.</title>
        <authorList>
            <consortium name="The Broad Institute Genomics Platform"/>
            <consortium name="The Broad Institute Genome Sequencing Center for Infectious Disease"/>
            <person name="Wu L."/>
            <person name="Ma J."/>
        </authorList>
    </citation>
    <scope>NUCLEOTIDE SEQUENCE [LARGE SCALE GENOMIC DNA]</scope>
    <source>
        <strain evidence="3">CGMCC 4.1782</strain>
    </source>
</reference>
<evidence type="ECO:0000313" key="2">
    <source>
        <dbReference type="EMBL" id="MFD2247161.1"/>
    </source>
</evidence>
<dbReference type="InterPro" id="IPR026444">
    <property type="entry name" value="Secre_tail"/>
</dbReference>
<dbReference type="Gene3D" id="2.60.40.10">
    <property type="entry name" value="Immunoglobulins"/>
    <property type="match status" value="1"/>
</dbReference>
<proteinExistence type="predicted"/>
<feature type="domain" description="Secretion system C-terminal sorting" evidence="1">
    <location>
        <begin position="459"/>
        <end position="534"/>
    </location>
</feature>
<dbReference type="RefSeq" id="WP_250430097.1">
    <property type="nucleotide sequence ID" value="NZ_JALPRR010000003.1"/>
</dbReference>